<dbReference type="AlphaFoldDB" id="A0A0C3D3N4"/>
<reference evidence="1 2" key="1">
    <citation type="submission" date="2014-04" db="EMBL/GenBank/DDBJ databases">
        <authorList>
            <consortium name="DOE Joint Genome Institute"/>
            <person name="Kuo A."/>
            <person name="Martino E."/>
            <person name="Perotto S."/>
            <person name="Kohler A."/>
            <person name="Nagy L.G."/>
            <person name="Floudas D."/>
            <person name="Copeland A."/>
            <person name="Barry K.W."/>
            <person name="Cichocki N."/>
            <person name="Veneault-Fourrey C."/>
            <person name="LaButti K."/>
            <person name="Lindquist E.A."/>
            <person name="Lipzen A."/>
            <person name="Lundell T."/>
            <person name="Morin E."/>
            <person name="Murat C."/>
            <person name="Sun H."/>
            <person name="Tunlid A."/>
            <person name="Henrissat B."/>
            <person name="Grigoriev I.V."/>
            <person name="Hibbett D.S."/>
            <person name="Martin F."/>
            <person name="Nordberg H.P."/>
            <person name="Cantor M.N."/>
            <person name="Hua S.X."/>
        </authorList>
    </citation>
    <scope>NUCLEOTIDE SEQUENCE [LARGE SCALE GENOMIC DNA]</scope>
    <source>
        <strain evidence="1 2">Zn</strain>
    </source>
</reference>
<dbReference type="OrthoDB" id="3438909at2759"/>
<evidence type="ECO:0000313" key="1">
    <source>
        <dbReference type="EMBL" id="KIN05884.1"/>
    </source>
</evidence>
<keyword evidence="2" id="KW-1185">Reference proteome</keyword>
<protein>
    <submittedName>
        <fullName evidence="1">Uncharacterized protein</fullName>
    </submittedName>
</protein>
<gene>
    <name evidence="1" type="ORF">OIDMADRAFT_17046</name>
</gene>
<accession>A0A0C3D3N4</accession>
<dbReference type="EMBL" id="KN832871">
    <property type="protein sequence ID" value="KIN05884.1"/>
    <property type="molecule type" value="Genomic_DNA"/>
</dbReference>
<dbReference type="InParanoid" id="A0A0C3D3N4"/>
<proteinExistence type="predicted"/>
<dbReference type="Proteomes" id="UP000054321">
    <property type="component" value="Unassembled WGS sequence"/>
</dbReference>
<dbReference type="HOGENOM" id="CLU_058490_5_0_1"/>
<sequence length="187" mass="21298">MPSGAHEGLHGYLFGRLHSKAIRMGIQDHDIAIVGAGRYKGNSSSKEGDSALKPRAFRPKYTDWPTIVFEAGLFESLDQLRIDAGWWLMNSNYDVNIVIVISLQKAQRRIQIEKWELNLGRPRTRSYQPTPTKVQEITIDPNNNVTGAPLVLEFQKIFLRPAILPEMDFIFTTQELSRWAADIWAGF</sequence>
<organism evidence="1 2">
    <name type="scientific">Oidiodendron maius (strain Zn)</name>
    <dbReference type="NCBI Taxonomy" id="913774"/>
    <lineage>
        <taxon>Eukaryota</taxon>
        <taxon>Fungi</taxon>
        <taxon>Dikarya</taxon>
        <taxon>Ascomycota</taxon>
        <taxon>Pezizomycotina</taxon>
        <taxon>Leotiomycetes</taxon>
        <taxon>Leotiomycetes incertae sedis</taxon>
        <taxon>Myxotrichaceae</taxon>
        <taxon>Oidiodendron</taxon>
    </lineage>
</organism>
<name>A0A0C3D3N4_OIDMZ</name>
<reference evidence="2" key="2">
    <citation type="submission" date="2015-01" db="EMBL/GenBank/DDBJ databases">
        <title>Evolutionary Origins and Diversification of the Mycorrhizal Mutualists.</title>
        <authorList>
            <consortium name="DOE Joint Genome Institute"/>
            <consortium name="Mycorrhizal Genomics Consortium"/>
            <person name="Kohler A."/>
            <person name="Kuo A."/>
            <person name="Nagy L.G."/>
            <person name="Floudas D."/>
            <person name="Copeland A."/>
            <person name="Barry K.W."/>
            <person name="Cichocki N."/>
            <person name="Veneault-Fourrey C."/>
            <person name="LaButti K."/>
            <person name="Lindquist E.A."/>
            <person name="Lipzen A."/>
            <person name="Lundell T."/>
            <person name="Morin E."/>
            <person name="Murat C."/>
            <person name="Riley R."/>
            <person name="Ohm R."/>
            <person name="Sun H."/>
            <person name="Tunlid A."/>
            <person name="Henrissat B."/>
            <person name="Grigoriev I.V."/>
            <person name="Hibbett D.S."/>
            <person name="Martin F."/>
        </authorList>
    </citation>
    <scope>NUCLEOTIDE SEQUENCE [LARGE SCALE GENOMIC DNA]</scope>
    <source>
        <strain evidence="2">Zn</strain>
    </source>
</reference>
<evidence type="ECO:0000313" key="2">
    <source>
        <dbReference type="Proteomes" id="UP000054321"/>
    </source>
</evidence>